<feature type="compositionally biased region" description="Basic and acidic residues" evidence="1">
    <location>
        <begin position="248"/>
        <end position="265"/>
    </location>
</feature>
<dbReference type="EMBL" id="ML742196">
    <property type="protein sequence ID" value="KAE8147657.1"/>
    <property type="molecule type" value="Genomic_DNA"/>
</dbReference>
<feature type="region of interest" description="Disordered" evidence="1">
    <location>
        <begin position="248"/>
        <end position="268"/>
    </location>
</feature>
<dbReference type="PANTHER" id="PTHR38111:SF11">
    <property type="entry name" value="TRANSCRIPTION FACTOR DOMAIN-CONTAINING PROTEIN-RELATED"/>
    <property type="match status" value="1"/>
</dbReference>
<proteinExistence type="predicted"/>
<gene>
    <name evidence="2" type="ORF">BDV25DRAFT_29188</name>
</gene>
<evidence type="ECO:0000256" key="1">
    <source>
        <dbReference type="SAM" id="MobiDB-lite"/>
    </source>
</evidence>
<evidence type="ECO:0000313" key="3">
    <source>
        <dbReference type="Proteomes" id="UP000325780"/>
    </source>
</evidence>
<evidence type="ECO:0008006" key="4">
    <source>
        <dbReference type="Google" id="ProtNLM"/>
    </source>
</evidence>
<dbReference type="PANTHER" id="PTHR38111">
    <property type="entry name" value="ZN(2)-C6 FUNGAL-TYPE DOMAIN-CONTAINING PROTEIN-RELATED"/>
    <property type="match status" value="1"/>
</dbReference>
<reference evidence="2 3" key="1">
    <citation type="submission" date="2019-04" db="EMBL/GenBank/DDBJ databases">
        <title>Friends and foes A comparative genomics study of 23 Aspergillus species from section Flavi.</title>
        <authorList>
            <consortium name="DOE Joint Genome Institute"/>
            <person name="Kjaerbolling I."/>
            <person name="Vesth T."/>
            <person name="Frisvad J.C."/>
            <person name="Nybo J.L."/>
            <person name="Theobald S."/>
            <person name="Kildgaard S."/>
            <person name="Isbrandt T."/>
            <person name="Kuo A."/>
            <person name="Sato A."/>
            <person name="Lyhne E.K."/>
            <person name="Kogle M.E."/>
            <person name="Wiebenga A."/>
            <person name="Kun R.S."/>
            <person name="Lubbers R.J."/>
            <person name="Makela M.R."/>
            <person name="Barry K."/>
            <person name="Chovatia M."/>
            <person name="Clum A."/>
            <person name="Daum C."/>
            <person name="Haridas S."/>
            <person name="He G."/>
            <person name="LaButti K."/>
            <person name="Lipzen A."/>
            <person name="Mondo S."/>
            <person name="Riley R."/>
            <person name="Salamov A."/>
            <person name="Simmons B.A."/>
            <person name="Magnuson J.K."/>
            <person name="Henrissat B."/>
            <person name="Mortensen U.H."/>
            <person name="Larsen T.O."/>
            <person name="Devries R.P."/>
            <person name="Grigoriev I.V."/>
            <person name="Machida M."/>
            <person name="Baker S.E."/>
            <person name="Andersen M.R."/>
        </authorList>
    </citation>
    <scope>NUCLEOTIDE SEQUENCE [LARGE SCALE GENOMIC DNA]</scope>
    <source>
        <strain evidence="2 3">IBT 18842</strain>
    </source>
</reference>
<sequence length="286" mass="31717">MVVARRTRWDVVHVDADVDADIDDDANGNGNVNGNGNTNGNSLMKVIARKRDNVPRSPHSVVTTATAALSALLDMSDVRYEVVYYGEFLKDLPRRMGCNEVLDAAVVALTHGYSTVHTRQPSAQALGSYVGALKTLRVALKDPAKLRNAETLCGIYLIMVCQSWLGKQEDNYVSHGEAMAYLLNMAVTQNWKGDFIKEMLLTFSVPVILESTFNPRIKIQPWFSILCDRHFPRCIHSRATAGSASEIEDCKARTRESSHSERETQHACASVLNSEKGRYSCRVGRP</sequence>
<accession>A0A5N6TMZ9</accession>
<dbReference type="OrthoDB" id="4314040at2759"/>
<dbReference type="InterPro" id="IPR053178">
    <property type="entry name" value="Osmoadaptation_assoc"/>
</dbReference>
<dbReference type="AlphaFoldDB" id="A0A5N6TMZ9"/>
<name>A0A5N6TMZ9_ASPAV</name>
<dbReference type="Proteomes" id="UP000325780">
    <property type="component" value="Unassembled WGS sequence"/>
</dbReference>
<keyword evidence="3" id="KW-1185">Reference proteome</keyword>
<organism evidence="2 3">
    <name type="scientific">Aspergillus avenaceus</name>
    <dbReference type="NCBI Taxonomy" id="36643"/>
    <lineage>
        <taxon>Eukaryota</taxon>
        <taxon>Fungi</taxon>
        <taxon>Dikarya</taxon>
        <taxon>Ascomycota</taxon>
        <taxon>Pezizomycotina</taxon>
        <taxon>Eurotiomycetes</taxon>
        <taxon>Eurotiomycetidae</taxon>
        <taxon>Eurotiales</taxon>
        <taxon>Aspergillaceae</taxon>
        <taxon>Aspergillus</taxon>
        <taxon>Aspergillus subgen. Circumdati</taxon>
    </lineage>
</organism>
<evidence type="ECO:0000313" key="2">
    <source>
        <dbReference type="EMBL" id="KAE8147657.1"/>
    </source>
</evidence>
<protein>
    <recommendedName>
        <fullName evidence="4">Fungal-specific transcription factor domain-containing protein</fullName>
    </recommendedName>
</protein>